<dbReference type="Proteomes" id="UP001201463">
    <property type="component" value="Unassembled WGS sequence"/>
</dbReference>
<accession>A0ABS8XHR5</accession>
<name>A0ABS8XHR5_9BURK</name>
<reference evidence="2 3" key="1">
    <citation type="submission" date="2021-12" db="EMBL/GenBank/DDBJ databases">
        <title>Genome seq of p7.</title>
        <authorList>
            <person name="Seo T."/>
        </authorList>
    </citation>
    <scope>NUCLEOTIDE SEQUENCE [LARGE SCALE GENOMIC DNA]</scope>
    <source>
        <strain evidence="2 3">P7</strain>
    </source>
</reference>
<dbReference type="RefSeq" id="WP_233392547.1">
    <property type="nucleotide sequence ID" value="NZ_JAJTWT010000004.1"/>
</dbReference>
<dbReference type="Pfam" id="PF13503">
    <property type="entry name" value="DUF4123"/>
    <property type="match status" value="1"/>
</dbReference>
<organism evidence="2 3">
    <name type="scientific">Pelomonas caseinilytica</name>
    <dbReference type="NCBI Taxonomy" id="2906763"/>
    <lineage>
        <taxon>Bacteria</taxon>
        <taxon>Pseudomonadati</taxon>
        <taxon>Pseudomonadota</taxon>
        <taxon>Betaproteobacteria</taxon>
        <taxon>Burkholderiales</taxon>
        <taxon>Sphaerotilaceae</taxon>
        <taxon>Roseateles</taxon>
    </lineage>
</organism>
<evidence type="ECO:0000259" key="1">
    <source>
        <dbReference type="Pfam" id="PF13503"/>
    </source>
</evidence>
<sequence>MTATAASSTARFSLAQLEAALWARGRVYAVIDGCRVPGLAERLQDSGADFNCLSRGQLDDAQAARAAYIAELRPDEPLLRWLVDEATTAFTGWGVLLVSNRSLLAMREYARDLAEVQLPDGRRRPWRWWDPVLLDALLPLLAPGQRDQVFAHGQTLVGLAPQVWLWWSQAEGVLQREARCLL</sequence>
<evidence type="ECO:0000313" key="3">
    <source>
        <dbReference type="Proteomes" id="UP001201463"/>
    </source>
</evidence>
<proteinExistence type="predicted"/>
<gene>
    <name evidence="2" type="ORF">LXT12_12695</name>
</gene>
<protein>
    <submittedName>
        <fullName evidence="2">DUF4123 domain-containing protein</fullName>
    </submittedName>
</protein>
<dbReference type="EMBL" id="JAJTWT010000004">
    <property type="protein sequence ID" value="MCE4538109.1"/>
    <property type="molecule type" value="Genomic_DNA"/>
</dbReference>
<feature type="domain" description="DUF4123" evidence="1">
    <location>
        <begin position="27"/>
        <end position="148"/>
    </location>
</feature>
<comment type="caution">
    <text evidence="2">The sequence shown here is derived from an EMBL/GenBank/DDBJ whole genome shotgun (WGS) entry which is preliminary data.</text>
</comment>
<dbReference type="InterPro" id="IPR025391">
    <property type="entry name" value="DUF4123"/>
</dbReference>
<evidence type="ECO:0000313" key="2">
    <source>
        <dbReference type="EMBL" id="MCE4538109.1"/>
    </source>
</evidence>
<keyword evidence="3" id="KW-1185">Reference proteome</keyword>